<evidence type="ECO:0000256" key="1">
    <source>
        <dbReference type="SAM" id="MobiDB-lite"/>
    </source>
</evidence>
<feature type="region of interest" description="Disordered" evidence="1">
    <location>
        <begin position="1"/>
        <end position="24"/>
    </location>
</feature>
<keyword evidence="2" id="KW-0472">Membrane</keyword>
<name>A0A7W0HNQ3_9ACTN</name>
<evidence type="ECO:0000256" key="2">
    <source>
        <dbReference type="SAM" id="Phobius"/>
    </source>
</evidence>
<organism evidence="3 4">
    <name type="scientific">Nonomuraea soli</name>
    <dbReference type="NCBI Taxonomy" id="1032476"/>
    <lineage>
        <taxon>Bacteria</taxon>
        <taxon>Bacillati</taxon>
        <taxon>Actinomycetota</taxon>
        <taxon>Actinomycetes</taxon>
        <taxon>Streptosporangiales</taxon>
        <taxon>Streptosporangiaceae</taxon>
        <taxon>Nonomuraea</taxon>
    </lineage>
</organism>
<feature type="transmembrane region" description="Helical" evidence="2">
    <location>
        <begin position="35"/>
        <end position="56"/>
    </location>
</feature>
<sequence length="274" mass="29040">MRTSAPPRKRRRPPKSDWQFPGLTGMGLKPQQQRLLVIIGTVAAVVLAATGLVAILTNLGSGASAPPLPAGDDPPPGQARPAEFQGWVSPKLFAPIADRGQDAKPLTAKELFGGAKTLAVSKKVSLKLAAQDLTPSCATVTWGRELIEQVSAAGCSQAARGLYVSSDQRYIAQYTVLNLRDVKAADELVQSLKTLYLGGWVQPLPYDKVPFPSHGHTEGAAYALGHYVGLVWLARADGAERGAKDDFSALGLALRAVEKPLYRRIVAITGPGTS</sequence>
<keyword evidence="2" id="KW-1133">Transmembrane helix</keyword>
<keyword evidence="4" id="KW-1185">Reference proteome</keyword>
<comment type="caution">
    <text evidence="3">The sequence shown here is derived from an EMBL/GenBank/DDBJ whole genome shotgun (WGS) entry which is preliminary data.</text>
</comment>
<evidence type="ECO:0000313" key="3">
    <source>
        <dbReference type="EMBL" id="MBA2889781.1"/>
    </source>
</evidence>
<gene>
    <name evidence="3" type="ORF">HNR30_001116</name>
</gene>
<dbReference type="RefSeq" id="WP_181608535.1">
    <property type="nucleotide sequence ID" value="NZ_BAABAM010000001.1"/>
</dbReference>
<reference evidence="3 4" key="1">
    <citation type="submission" date="2020-07" db="EMBL/GenBank/DDBJ databases">
        <title>Genomic Encyclopedia of Type Strains, Phase IV (KMG-IV): sequencing the most valuable type-strain genomes for metagenomic binning, comparative biology and taxonomic classification.</title>
        <authorList>
            <person name="Goeker M."/>
        </authorList>
    </citation>
    <scope>NUCLEOTIDE SEQUENCE [LARGE SCALE GENOMIC DNA]</scope>
    <source>
        <strain evidence="3 4">DSM 45533</strain>
    </source>
</reference>
<keyword evidence="2" id="KW-0812">Transmembrane</keyword>
<accession>A0A7W0HNQ3</accession>
<evidence type="ECO:0000313" key="4">
    <source>
        <dbReference type="Proteomes" id="UP000530928"/>
    </source>
</evidence>
<proteinExistence type="predicted"/>
<dbReference type="EMBL" id="JACDUR010000001">
    <property type="protein sequence ID" value="MBA2889781.1"/>
    <property type="molecule type" value="Genomic_DNA"/>
</dbReference>
<dbReference type="AlphaFoldDB" id="A0A7W0HNQ3"/>
<dbReference type="Proteomes" id="UP000530928">
    <property type="component" value="Unassembled WGS sequence"/>
</dbReference>
<protein>
    <submittedName>
        <fullName evidence="3">Uncharacterized protein</fullName>
    </submittedName>
</protein>